<dbReference type="GO" id="GO:0000287">
    <property type="term" value="F:magnesium ion binding"/>
    <property type="evidence" value="ECO:0007669"/>
    <property type="project" value="UniProtKB-UniRule"/>
</dbReference>
<dbReference type="Gene3D" id="3.30.2170.10">
    <property type="entry name" value="archaeoglobus fulgidus dsm 4304 superfamily"/>
    <property type="match status" value="1"/>
</dbReference>
<dbReference type="Proteomes" id="UP000191663">
    <property type="component" value="Unassembled WGS sequence"/>
</dbReference>
<evidence type="ECO:0000256" key="3">
    <source>
        <dbReference type="ARBA" id="ARBA00022722"/>
    </source>
</evidence>
<sequence>MRIDRLKREQLRLNSRVRIEKLKNRIKYIAGVDVGRNQTMLFGAVVVLSFPELQILESTWAKVQERLPYIPGYLSFREVPVILRAYKKLKRRPELILVDGQGIAHPRRFGLATHLGVLLDLPTIGCAKSHLWGDYQMPALRRGSFEFLRFNGERIGLVLRTRDGVKPLFVSPGHRVDFEDCRDYVLNSTTRYRIPEPLRQAHRLATERARGWDV</sequence>
<name>A0A1V4QH36_UNCW3</name>
<keyword evidence="6" id="KW-0460">Magnesium</keyword>
<gene>
    <name evidence="6" type="primary">nfi</name>
    <name evidence="7" type="ORF">BXT86_00100</name>
</gene>
<dbReference type="GO" id="GO:0006281">
    <property type="term" value="P:DNA repair"/>
    <property type="evidence" value="ECO:0007669"/>
    <property type="project" value="UniProtKB-UniRule"/>
</dbReference>
<dbReference type="Pfam" id="PF04493">
    <property type="entry name" value="Endonuclease_5"/>
    <property type="match status" value="1"/>
</dbReference>
<comment type="similarity">
    <text evidence="6">Belongs to the endonuclease V family.</text>
</comment>
<evidence type="ECO:0000256" key="2">
    <source>
        <dbReference type="ARBA" id="ARBA00022490"/>
    </source>
</evidence>
<keyword evidence="6" id="KW-0227">DNA damage</keyword>
<evidence type="ECO:0000313" key="7">
    <source>
        <dbReference type="EMBL" id="OPX18658.1"/>
    </source>
</evidence>
<keyword evidence="4 6" id="KW-0255">Endonuclease</keyword>
<evidence type="ECO:0000256" key="1">
    <source>
        <dbReference type="ARBA" id="ARBA00004496"/>
    </source>
</evidence>
<keyword evidence="3 6" id="KW-0540">Nuclease</keyword>
<dbReference type="CDD" id="cd06559">
    <property type="entry name" value="Endonuclease_V"/>
    <property type="match status" value="1"/>
</dbReference>
<accession>A0A1V4QH36</accession>
<dbReference type="GO" id="GO:0003727">
    <property type="term" value="F:single-stranded RNA binding"/>
    <property type="evidence" value="ECO:0007669"/>
    <property type="project" value="TreeGrafter"/>
</dbReference>
<comment type="catalytic activity">
    <reaction evidence="6">
        <text>Endonucleolytic cleavage at apurinic or apyrimidinic sites to products with a 5'-phosphate.</text>
        <dbReference type="EC" id="3.1.21.7"/>
    </reaction>
</comment>
<keyword evidence="5 6" id="KW-0378">Hydrolase</keyword>
<dbReference type="GO" id="GO:0016891">
    <property type="term" value="F:RNA endonuclease activity producing 5'-phosphomonoesters, hydrolytic mechanism"/>
    <property type="evidence" value="ECO:0007669"/>
    <property type="project" value="TreeGrafter"/>
</dbReference>
<dbReference type="GO" id="GO:0005737">
    <property type="term" value="C:cytoplasm"/>
    <property type="evidence" value="ECO:0007669"/>
    <property type="project" value="UniProtKB-SubCell"/>
</dbReference>
<feature type="site" description="Interaction with target DNA" evidence="6">
    <location>
        <position position="69"/>
    </location>
</feature>
<dbReference type="EMBL" id="MUKB01000001">
    <property type="protein sequence ID" value="OPX18658.1"/>
    <property type="molecule type" value="Genomic_DNA"/>
</dbReference>
<comment type="subcellular location">
    <subcellularLocation>
        <location evidence="1 6">Cytoplasm</location>
    </subcellularLocation>
</comment>
<evidence type="ECO:0000256" key="6">
    <source>
        <dbReference type="HAMAP-Rule" id="MF_00801"/>
    </source>
</evidence>
<evidence type="ECO:0000256" key="4">
    <source>
        <dbReference type="ARBA" id="ARBA00022759"/>
    </source>
</evidence>
<protein>
    <recommendedName>
        <fullName evidence="6">Endonuclease V</fullName>
        <ecNumber evidence="6">3.1.21.7</ecNumber>
    </recommendedName>
    <alternativeName>
        <fullName evidence="6">Deoxyinosine 3'endonuclease</fullName>
    </alternativeName>
    <alternativeName>
        <fullName evidence="6">Deoxyribonuclease V</fullName>
        <shortName evidence="6">DNase V</shortName>
    </alternativeName>
</protein>
<evidence type="ECO:0000313" key="8">
    <source>
        <dbReference type="Proteomes" id="UP000191663"/>
    </source>
</evidence>
<dbReference type="NCBIfam" id="NF008629">
    <property type="entry name" value="PRK11617.1"/>
    <property type="match status" value="1"/>
</dbReference>
<dbReference type="InterPro" id="IPR007581">
    <property type="entry name" value="Endonuclease-V"/>
</dbReference>
<keyword evidence="6" id="KW-0234">DNA repair</keyword>
<evidence type="ECO:0000256" key="5">
    <source>
        <dbReference type="ARBA" id="ARBA00022801"/>
    </source>
</evidence>
<comment type="function">
    <text evidence="6">DNA repair enzyme involved in the repair of deaminated bases. Selectively cleaves double-stranded DNA at the second phosphodiester bond 3' to a deoxyinosine leaving behind the intact lesion on the nicked DNA.</text>
</comment>
<keyword evidence="2 6" id="KW-0963">Cytoplasm</keyword>
<keyword evidence="6" id="KW-0479">Metal-binding</keyword>
<proteinExistence type="inferred from homology"/>
<comment type="caution">
    <text evidence="7">The sequence shown here is derived from an EMBL/GenBank/DDBJ whole genome shotgun (WGS) entry which is preliminary data.</text>
</comment>
<feature type="binding site" evidence="6">
    <location>
        <position position="99"/>
    </location>
    <ligand>
        <name>Mg(2+)</name>
        <dbReference type="ChEBI" id="CHEBI:18420"/>
    </ligand>
</feature>
<dbReference type="PANTHER" id="PTHR28511">
    <property type="entry name" value="ENDONUCLEASE V"/>
    <property type="match status" value="1"/>
</dbReference>
<organism evidence="7 8">
    <name type="scientific">candidate division WOR-3 bacterium 4484_100</name>
    <dbReference type="NCBI Taxonomy" id="1936077"/>
    <lineage>
        <taxon>Bacteria</taxon>
        <taxon>Bacteria division WOR-3</taxon>
    </lineage>
</organism>
<feature type="binding site" evidence="6">
    <location>
        <position position="33"/>
    </location>
    <ligand>
        <name>Mg(2+)</name>
        <dbReference type="ChEBI" id="CHEBI:18420"/>
    </ligand>
</feature>
<dbReference type="GO" id="GO:0043737">
    <property type="term" value="F:deoxyribonuclease V activity"/>
    <property type="evidence" value="ECO:0007669"/>
    <property type="project" value="UniProtKB-UniRule"/>
</dbReference>
<dbReference type="EC" id="3.1.21.7" evidence="6"/>
<dbReference type="AlphaFoldDB" id="A0A1V4QH36"/>
<comment type="cofactor">
    <cofactor evidence="6">
        <name>Mg(2+)</name>
        <dbReference type="ChEBI" id="CHEBI:18420"/>
    </cofactor>
</comment>
<dbReference type="HAMAP" id="MF_00801">
    <property type="entry name" value="Endonuclease_5"/>
    <property type="match status" value="1"/>
</dbReference>
<dbReference type="PANTHER" id="PTHR28511:SF1">
    <property type="entry name" value="ENDONUCLEASE V"/>
    <property type="match status" value="1"/>
</dbReference>
<reference evidence="8" key="1">
    <citation type="submission" date="2017-01" db="EMBL/GenBank/DDBJ databases">
        <title>Novel pathways for hydrocarbon cycling and metabolic interdependencies in hydrothermal sediment communities.</title>
        <authorList>
            <person name="Dombrowski N."/>
            <person name="Seitz K."/>
            <person name="Teske A."/>
            <person name="Baker B."/>
        </authorList>
    </citation>
    <scope>NUCLEOTIDE SEQUENCE [LARGE SCALE GENOMIC DNA]</scope>
</reference>